<evidence type="ECO:0000313" key="1">
    <source>
        <dbReference type="EMBL" id="KIL60484.1"/>
    </source>
</evidence>
<sequence length="199" mass="21773">MSVPQILPTVASQQQKPRGIAWKAVPPPHLSLCDDNLSPDYQYQGNGAGISPSGWGVDENINVTPAYAKFVFEDFEKLEIPSGVSIMEDNNGVLMIEILPNNPFSQTVQRRPFNYEPFSDPGFPFNFLPYPEELLVEDNRVSEGSHPGQPPDSAMIFVARVSVANSEASSLDCPTNVDLPGGLGEPLREIDLLTSEDID</sequence>
<dbReference type="Proteomes" id="UP000054549">
    <property type="component" value="Unassembled WGS sequence"/>
</dbReference>
<dbReference type="InParanoid" id="A0A0C2T1Y9"/>
<keyword evidence="2" id="KW-1185">Reference proteome</keyword>
<protein>
    <submittedName>
        <fullName evidence="1">Uncharacterized protein</fullName>
    </submittedName>
</protein>
<dbReference type="AlphaFoldDB" id="A0A0C2T1Y9"/>
<dbReference type="HOGENOM" id="CLU_1371872_0_0_1"/>
<name>A0A0C2T1Y9_AMAMK</name>
<reference evidence="1 2" key="1">
    <citation type="submission" date="2014-04" db="EMBL/GenBank/DDBJ databases">
        <title>Evolutionary Origins and Diversification of the Mycorrhizal Mutualists.</title>
        <authorList>
            <consortium name="DOE Joint Genome Institute"/>
            <consortium name="Mycorrhizal Genomics Consortium"/>
            <person name="Kohler A."/>
            <person name="Kuo A."/>
            <person name="Nagy L.G."/>
            <person name="Floudas D."/>
            <person name="Copeland A."/>
            <person name="Barry K.W."/>
            <person name="Cichocki N."/>
            <person name="Veneault-Fourrey C."/>
            <person name="LaButti K."/>
            <person name="Lindquist E.A."/>
            <person name="Lipzen A."/>
            <person name="Lundell T."/>
            <person name="Morin E."/>
            <person name="Murat C."/>
            <person name="Riley R."/>
            <person name="Ohm R."/>
            <person name="Sun H."/>
            <person name="Tunlid A."/>
            <person name="Henrissat B."/>
            <person name="Grigoriev I.V."/>
            <person name="Hibbett D.S."/>
            <person name="Martin F."/>
        </authorList>
    </citation>
    <scope>NUCLEOTIDE SEQUENCE [LARGE SCALE GENOMIC DNA]</scope>
    <source>
        <strain evidence="1 2">Koide BX008</strain>
    </source>
</reference>
<evidence type="ECO:0000313" key="2">
    <source>
        <dbReference type="Proteomes" id="UP000054549"/>
    </source>
</evidence>
<proteinExistence type="predicted"/>
<gene>
    <name evidence="1" type="ORF">M378DRAFT_180437</name>
</gene>
<accession>A0A0C2T1Y9</accession>
<dbReference type="EMBL" id="KN818298">
    <property type="protein sequence ID" value="KIL60484.1"/>
    <property type="molecule type" value="Genomic_DNA"/>
</dbReference>
<dbReference type="OrthoDB" id="10514741at2759"/>
<organism evidence="1 2">
    <name type="scientific">Amanita muscaria (strain Koide BX008)</name>
    <dbReference type="NCBI Taxonomy" id="946122"/>
    <lineage>
        <taxon>Eukaryota</taxon>
        <taxon>Fungi</taxon>
        <taxon>Dikarya</taxon>
        <taxon>Basidiomycota</taxon>
        <taxon>Agaricomycotina</taxon>
        <taxon>Agaricomycetes</taxon>
        <taxon>Agaricomycetidae</taxon>
        <taxon>Agaricales</taxon>
        <taxon>Pluteineae</taxon>
        <taxon>Amanitaceae</taxon>
        <taxon>Amanita</taxon>
    </lineage>
</organism>